<gene>
    <name evidence="3 4" type="primary">LOC110976528</name>
</gene>
<name>A0A8B7XZU5_ACAPL</name>
<feature type="compositionally biased region" description="Basic and acidic residues" evidence="1">
    <location>
        <begin position="271"/>
        <end position="286"/>
    </location>
</feature>
<feature type="region of interest" description="Disordered" evidence="1">
    <location>
        <begin position="269"/>
        <end position="323"/>
    </location>
</feature>
<evidence type="ECO:0000313" key="2">
    <source>
        <dbReference type="Proteomes" id="UP000694845"/>
    </source>
</evidence>
<dbReference type="KEGG" id="aplc:110976528"/>
<feature type="region of interest" description="Disordered" evidence="1">
    <location>
        <begin position="65"/>
        <end position="113"/>
    </location>
</feature>
<feature type="compositionally biased region" description="Polar residues" evidence="1">
    <location>
        <begin position="76"/>
        <end position="89"/>
    </location>
</feature>
<dbReference type="AlphaFoldDB" id="A0A8B7XZU5"/>
<dbReference type="OMA" id="KHTCIHN"/>
<dbReference type="OrthoDB" id="10002384at2759"/>
<dbReference type="GO" id="GO:0030336">
    <property type="term" value="P:negative regulation of cell migration"/>
    <property type="evidence" value="ECO:0007669"/>
    <property type="project" value="InterPro"/>
</dbReference>
<dbReference type="Pfam" id="PF15734">
    <property type="entry name" value="MIIP"/>
    <property type="match status" value="1"/>
</dbReference>
<feature type="region of interest" description="Disordered" evidence="1">
    <location>
        <begin position="134"/>
        <end position="229"/>
    </location>
</feature>
<feature type="compositionally biased region" description="Polar residues" evidence="1">
    <location>
        <begin position="186"/>
        <end position="212"/>
    </location>
</feature>
<accession>A0A8B7XZU5</accession>
<proteinExistence type="predicted"/>
<dbReference type="RefSeq" id="XP_022085555.1">
    <property type="nucleotide sequence ID" value="XM_022229863.1"/>
</dbReference>
<dbReference type="GeneID" id="110976528"/>
<dbReference type="Proteomes" id="UP000694845">
    <property type="component" value="Unplaced"/>
</dbReference>
<evidence type="ECO:0000313" key="4">
    <source>
        <dbReference type="RefSeq" id="XP_022085555.1"/>
    </source>
</evidence>
<dbReference type="GO" id="GO:0010972">
    <property type="term" value="P:negative regulation of G2/M transition of mitotic cell cycle"/>
    <property type="evidence" value="ECO:0007669"/>
    <property type="project" value="InterPro"/>
</dbReference>
<dbReference type="PANTHER" id="PTHR34831">
    <property type="entry name" value="MIGRATION AND INVASION-INHIBITORY PROTEIN"/>
    <property type="match status" value="1"/>
</dbReference>
<feature type="compositionally biased region" description="Polar residues" evidence="1">
    <location>
        <begin position="306"/>
        <end position="323"/>
    </location>
</feature>
<evidence type="ECO:0000256" key="1">
    <source>
        <dbReference type="SAM" id="MobiDB-lite"/>
    </source>
</evidence>
<dbReference type="PANTHER" id="PTHR34831:SF1">
    <property type="entry name" value="MIGRATION AND INVASION-INHIBITORY PROTEIN"/>
    <property type="match status" value="1"/>
</dbReference>
<keyword evidence="2" id="KW-1185">Reference proteome</keyword>
<dbReference type="RefSeq" id="XP_022085554.1">
    <property type="nucleotide sequence ID" value="XM_022229862.1"/>
</dbReference>
<sequence length="576" mass="64012">MAELSDMERLRAQNLSLLEELRKGQRDLRTSFRSAAISRGSPSRQPVLQDKTKELNVQFPRDPLNLSMVNGREPTSAVSCSRLTSTPKLANSPAKPNLRSHQGEEPFPDLPVVNPVQTDTPNELYESFLSESHSAFRRSQGKPTKVVSVGQTSRKTLGGGRPGISGNVRRKRHTPRKLPKHRQGTGVPTFTPSLGHSRPQTPYSVQLETSSLLPPEQENLRGQRSRYGYRRPLDLAHEESYYQINSDSPKGTRPHISQLGKSFAKQLLSEGNDRQQTKRSRDDPSKPKSILLTPGSKLNKSRNRVSFRQSPSASMTLDPNDSVANRSQPLLGYDWIAGLLDADAPVSEHSEAYFEELRQFRQANREECVHKPRTGELDASAATPSVLGGFEKETKPDKHTCIHNYTLNPRLFAVPLHGTQTGESLCAICNDRRQPKQPGASSPSYIRVSIPRSTLASPYKIRPHRRKSYDPTDSVGLSQHCLAGWQSSKPSMLPAASNIDLKDSVDKLASDALNLMSYPSQEPSYPIERSARLSKHTQELLNRSHALRLDLQKLERVGMSVARLPPGPDSASHPVL</sequence>
<feature type="compositionally biased region" description="Basic residues" evidence="1">
    <location>
        <begin position="168"/>
        <end position="183"/>
    </location>
</feature>
<dbReference type="InterPro" id="IPR031466">
    <property type="entry name" value="MIIP"/>
</dbReference>
<evidence type="ECO:0000313" key="3">
    <source>
        <dbReference type="RefSeq" id="XP_022085554.1"/>
    </source>
</evidence>
<organism evidence="2 4">
    <name type="scientific">Acanthaster planci</name>
    <name type="common">Crown-of-thorns starfish</name>
    <dbReference type="NCBI Taxonomy" id="133434"/>
    <lineage>
        <taxon>Eukaryota</taxon>
        <taxon>Metazoa</taxon>
        <taxon>Echinodermata</taxon>
        <taxon>Eleutherozoa</taxon>
        <taxon>Asterozoa</taxon>
        <taxon>Asteroidea</taxon>
        <taxon>Valvatacea</taxon>
        <taxon>Valvatida</taxon>
        <taxon>Acanthasteridae</taxon>
        <taxon>Acanthaster</taxon>
    </lineage>
</organism>
<reference evidence="3 4" key="1">
    <citation type="submission" date="2025-04" db="UniProtKB">
        <authorList>
            <consortium name="RefSeq"/>
        </authorList>
    </citation>
    <scope>IDENTIFICATION</scope>
</reference>
<protein>
    <submittedName>
        <fullName evidence="3 4">Uncharacterized protein LOC110976528</fullName>
    </submittedName>
</protein>